<dbReference type="AlphaFoldDB" id="A0A0E3BD47"/>
<dbReference type="Proteomes" id="UP000029567">
    <property type="component" value="Unassembled WGS sequence"/>
</dbReference>
<accession>A0A0E3BD47</accession>
<evidence type="ECO:0000313" key="2">
    <source>
        <dbReference type="EMBL" id="KGG90832.1"/>
    </source>
</evidence>
<feature type="compositionally biased region" description="Polar residues" evidence="1">
    <location>
        <begin position="9"/>
        <end position="25"/>
    </location>
</feature>
<reference evidence="2 3" key="1">
    <citation type="submission" date="2013-09" db="EMBL/GenBank/DDBJ databases">
        <title>High correlation between genotypes and phenotypes of environmental bacteria Comamonas testosteroni strains.</title>
        <authorList>
            <person name="Liu L."/>
            <person name="Zhu W."/>
            <person name="Xia X."/>
            <person name="Xu B."/>
            <person name="Luo M."/>
            <person name="Wang G."/>
        </authorList>
    </citation>
    <scope>NUCLEOTIDE SEQUENCE [LARGE SCALE GENOMIC DNA]</scope>
    <source>
        <strain evidence="2 3">JL14</strain>
    </source>
</reference>
<organism evidence="2 3">
    <name type="scientific">Comamonas thiooxydans</name>
    <dbReference type="NCBI Taxonomy" id="363952"/>
    <lineage>
        <taxon>Bacteria</taxon>
        <taxon>Pseudomonadati</taxon>
        <taxon>Pseudomonadota</taxon>
        <taxon>Betaproteobacteria</taxon>
        <taxon>Burkholderiales</taxon>
        <taxon>Comamonadaceae</taxon>
        <taxon>Comamonas</taxon>
    </lineage>
</organism>
<evidence type="ECO:0000313" key="3">
    <source>
        <dbReference type="Proteomes" id="UP000029567"/>
    </source>
</evidence>
<dbReference type="EMBL" id="AWTN01000095">
    <property type="protein sequence ID" value="KGG90832.1"/>
    <property type="molecule type" value="Genomic_DNA"/>
</dbReference>
<name>A0A0E3BD47_9BURK</name>
<feature type="region of interest" description="Disordered" evidence="1">
    <location>
        <begin position="1"/>
        <end position="25"/>
    </location>
</feature>
<proteinExistence type="predicted"/>
<dbReference type="RefSeq" id="WP_052088271.1">
    <property type="nucleotide sequence ID" value="NZ_AWTN01000095.1"/>
</dbReference>
<evidence type="ECO:0000256" key="1">
    <source>
        <dbReference type="SAM" id="MobiDB-lite"/>
    </source>
</evidence>
<sequence>MKKEDKMTDTPTTQERYASATQSSSLRVEAGLQGDADYLIAAGWSKSRFGAALMRLHSEWDAAERRGCQIPRQATRKQIAQLARDIATAKQSKQVEKEHSDAARKRLEDGFVAELKETMRMLKMLPEVRLHLQLTAALDQCPETEFVCSAVLLHWLKPVCAACSGRKFQLSPRAGELSSVACRSCSGSGHGKVPGGEHGRKLLTYMEDCVGRARQGIRSRLHGRA</sequence>
<protein>
    <submittedName>
        <fullName evidence="2">Uncharacterized protein</fullName>
    </submittedName>
</protein>
<gene>
    <name evidence="2" type="ORF">P245_15310</name>
</gene>
<comment type="caution">
    <text evidence="2">The sequence shown here is derived from an EMBL/GenBank/DDBJ whole genome shotgun (WGS) entry which is preliminary data.</text>
</comment>